<keyword evidence="7 13" id="KW-0479">Metal-binding</keyword>
<comment type="subcellular location">
    <subcellularLocation>
        <location evidence="2">Membrane</location>
        <topology evidence="2">Single-pass membrane protein</topology>
    </subcellularLocation>
</comment>
<keyword evidence="5 13" id="KW-0349">Heme</keyword>
<reference evidence="15 16" key="1">
    <citation type="journal article" date="2015" name="Sci. Rep.">
        <title>Chromosome-level genome map provides insights into diverse defense mechanisms in the medicinal fungus Ganoderma sinense.</title>
        <authorList>
            <person name="Zhu Y."/>
            <person name="Xu J."/>
            <person name="Sun C."/>
            <person name="Zhou S."/>
            <person name="Xu H."/>
            <person name="Nelson D.R."/>
            <person name="Qian J."/>
            <person name="Song J."/>
            <person name="Luo H."/>
            <person name="Xiang L."/>
            <person name="Li Y."/>
            <person name="Xu Z."/>
            <person name="Ji A."/>
            <person name="Wang L."/>
            <person name="Lu S."/>
            <person name="Hayward A."/>
            <person name="Sun W."/>
            <person name="Li X."/>
            <person name="Schwartz D.C."/>
            <person name="Wang Y."/>
            <person name="Chen S."/>
        </authorList>
    </citation>
    <scope>NUCLEOTIDE SEQUENCE [LARGE SCALE GENOMIC DNA]</scope>
    <source>
        <strain evidence="15 16">ZZ0214-1</strain>
    </source>
</reference>
<dbReference type="PANTHER" id="PTHR46300">
    <property type="entry name" value="P450, PUTATIVE (EUROFUNG)-RELATED-RELATED"/>
    <property type="match status" value="1"/>
</dbReference>
<dbReference type="PANTHER" id="PTHR46300:SF7">
    <property type="entry name" value="P450, PUTATIVE (EUROFUNG)-RELATED"/>
    <property type="match status" value="1"/>
</dbReference>
<dbReference type="InterPro" id="IPR050364">
    <property type="entry name" value="Cytochrome_P450_fung"/>
</dbReference>
<dbReference type="GO" id="GO:0004497">
    <property type="term" value="F:monooxygenase activity"/>
    <property type="evidence" value="ECO:0007669"/>
    <property type="project" value="UniProtKB-KW"/>
</dbReference>
<evidence type="ECO:0000313" key="16">
    <source>
        <dbReference type="Proteomes" id="UP000230002"/>
    </source>
</evidence>
<keyword evidence="9" id="KW-0560">Oxidoreductase</keyword>
<dbReference type="SUPFAM" id="SSF48264">
    <property type="entry name" value="Cytochrome P450"/>
    <property type="match status" value="1"/>
</dbReference>
<keyword evidence="12 14" id="KW-0472">Membrane</keyword>
<keyword evidence="8 14" id="KW-1133">Transmembrane helix</keyword>
<evidence type="ECO:0000256" key="2">
    <source>
        <dbReference type="ARBA" id="ARBA00004167"/>
    </source>
</evidence>
<dbReference type="InterPro" id="IPR002401">
    <property type="entry name" value="Cyt_P450_E_grp-I"/>
</dbReference>
<comment type="similarity">
    <text evidence="4">Belongs to the cytochrome P450 family.</text>
</comment>
<accession>A0A2G8S672</accession>
<evidence type="ECO:0000256" key="5">
    <source>
        <dbReference type="ARBA" id="ARBA00022617"/>
    </source>
</evidence>
<comment type="pathway">
    <text evidence="3">Secondary metabolite biosynthesis.</text>
</comment>
<evidence type="ECO:0000256" key="12">
    <source>
        <dbReference type="ARBA" id="ARBA00023136"/>
    </source>
</evidence>
<keyword evidence="11" id="KW-0503">Monooxygenase</keyword>
<evidence type="ECO:0000256" key="10">
    <source>
        <dbReference type="ARBA" id="ARBA00023004"/>
    </source>
</evidence>
<keyword evidence="10 13" id="KW-0408">Iron</keyword>
<evidence type="ECO:0000256" key="9">
    <source>
        <dbReference type="ARBA" id="ARBA00023002"/>
    </source>
</evidence>
<dbReference type="OrthoDB" id="2789670at2759"/>
<dbReference type="GO" id="GO:0016020">
    <property type="term" value="C:membrane"/>
    <property type="evidence" value="ECO:0007669"/>
    <property type="project" value="UniProtKB-SubCell"/>
</dbReference>
<dbReference type="Proteomes" id="UP000230002">
    <property type="component" value="Unassembled WGS sequence"/>
</dbReference>
<gene>
    <name evidence="15" type="ORF">GSI_09311</name>
</gene>
<comment type="caution">
    <text evidence="15">The sequence shown here is derived from an EMBL/GenBank/DDBJ whole genome shotgun (WGS) entry which is preliminary data.</text>
</comment>
<keyword evidence="16" id="KW-1185">Reference proteome</keyword>
<proteinExistence type="inferred from homology"/>
<evidence type="ECO:0000256" key="1">
    <source>
        <dbReference type="ARBA" id="ARBA00001971"/>
    </source>
</evidence>
<dbReference type="Pfam" id="PF00067">
    <property type="entry name" value="p450"/>
    <property type="match status" value="2"/>
</dbReference>
<dbReference type="PRINTS" id="PR00463">
    <property type="entry name" value="EP450I"/>
</dbReference>
<dbReference type="STRING" id="1077348.A0A2G8S672"/>
<evidence type="ECO:0000256" key="3">
    <source>
        <dbReference type="ARBA" id="ARBA00005179"/>
    </source>
</evidence>
<feature type="transmembrane region" description="Helical" evidence="14">
    <location>
        <begin position="14"/>
        <end position="34"/>
    </location>
</feature>
<evidence type="ECO:0000256" key="6">
    <source>
        <dbReference type="ARBA" id="ARBA00022692"/>
    </source>
</evidence>
<evidence type="ECO:0000256" key="7">
    <source>
        <dbReference type="ARBA" id="ARBA00022723"/>
    </source>
</evidence>
<evidence type="ECO:0000256" key="11">
    <source>
        <dbReference type="ARBA" id="ARBA00023033"/>
    </source>
</evidence>
<dbReference type="InterPro" id="IPR036396">
    <property type="entry name" value="Cyt_P450_sf"/>
</dbReference>
<dbReference type="InterPro" id="IPR001128">
    <property type="entry name" value="Cyt_P450"/>
</dbReference>
<evidence type="ECO:0000313" key="15">
    <source>
        <dbReference type="EMBL" id="PIL29261.1"/>
    </source>
</evidence>
<keyword evidence="6 14" id="KW-0812">Transmembrane</keyword>
<dbReference type="AlphaFoldDB" id="A0A2G8S672"/>
<dbReference type="GO" id="GO:0016705">
    <property type="term" value="F:oxidoreductase activity, acting on paired donors, with incorporation or reduction of molecular oxygen"/>
    <property type="evidence" value="ECO:0007669"/>
    <property type="project" value="InterPro"/>
</dbReference>
<dbReference type="GO" id="GO:0020037">
    <property type="term" value="F:heme binding"/>
    <property type="evidence" value="ECO:0007669"/>
    <property type="project" value="InterPro"/>
</dbReference>
<dbReference type="Gene3D" id="1.10.630.10">
    <property type="entry name" value="Cytochrome P450"/>
    <property type="match status" value="1"/>
</dbReference>
<feature type="binding site" description="axial binding residue" evidence="13">
    <location>
        <position position="475"/>
    </location>
    <ligand>
        <name>heme</name>
        <dbReference type="ChEBI" id="CHEBI:30413"/>
    </ligand>
    <ligandPart>
        <name>Fe</name>
        <dbReference type="ChEBI" id="CHEBI:18248"/>
    </ligandPart>
</feature>
<organism evidence="15 16">
    <name type="scientific">Ganoderma sinense ZZ0214-1</name>
    <dbReference type="NCBI Taxonomy" id="1077348"/>
    <lineage>
        <taxon>Eukaryota</taxon>
        <taxon>Fungi</taxon>
        <taxon>Dikarya</taxon>
        <taxon>Basidiomycota</taxon>
        <taxon>Agaricomycotina</taxon>
        <taxon>Agaricomycetes</taxon>
        <taxon>Polyporales</taxon>
        <taxon>Polyporaceae</taxon>
        <taxon>Ganoderma</taxon>
    </lineage>
</organism>
<evidence type="ECO:0000256" key="13">
    <source>
        <dbReference type="PIRSR" id="PIRSR602401-1"/>
    </source>
</evidence>
<evidence type="ECO:0000256" key="8">
    <source>
        <dbReference type="ARBA" id="ARBA00022989"/>
    </source>
</evidence>
<protein>
    <submittedName>
        <fullName evidence="15">Cytochrome P450</fullName>
    </submittedName>
</protein>
<evidence type="ECO:0000256" key="4">
    <source>
        <dbReference type="ARBA" id="ARBA00010617"/>
    </source>
</evidence>
<dbReference type="EMBL" id="AYKW01000023">
    <property type="protein sequence ID" value="PIL29261.1"/>
    <property type="molecule type" value="Genomic_DNA"/>
</dbReference>
<dbReference type="CDD" id="cd11065">
    <property type="entry name" value="CYP64-like"/>
    <property type="match status" value="1"/>
</dbReference>
<dbReference type="GO" id="GO:0005506">
    <property type="term" value="F:iron ion binding"/>
    <property type="evidence" value="ECO:0007669"/>
    <property type="project" value="InterPro"/>
</dbReference>
<sequence>MVTPYSFGSMFQDATPVLIVVSSIFFVVFIAQYIRYIKTVDLPLPPGPRPLPIIGNVFDIPKKLLPCDYREISNRYGDIVHLHALGQHIILLGSLEVAIELLERRSVKYSGKPYSAMSELYDATPRMTAVMNSGPTWRKHRRELHKFFSPSAYTQWNAMQEGGIRQLLSLLLEDPEHFAEHAELYVHSLPCLAYGILPKDHHDEALKLAMKGANILSDAFVPGKYLVESFPQAILRHIPSWFPGARFQREIATWRRTLSLVRNKAFDDSIAKMDIHSLVPYFGQRGGSFERSMVTAMVQEAEGKGTFSHETDSIARDVSFDVYLDFHYHRGGVDITLITTRVFLLAMALNPQAQKRAQAQLDAVIGATRLPSLSNRDSLGLPYIEALVMECHRWHPILPFTLPRMYTGEEDEYKGYRILKGSLVIANTWAFAHDPRNYPDPEKFMPERYLTKEGKLNPDIRDPRTFTFGYRRRACPGRHFGDASVWLAVASILHVFDIRPPLDDNGEPVALTAKFTEGLLSAPEPFQCRITPGLPPRKL</sequence>
<name>A0A2G8S672_9APHY</name>
<evidence type="ECO:0000256" key="14">
    <source>
        <dbReference type="SAM" id="Phobius"/>
    </source>
</evidence>
<comment type="cofactor">
    <cofactor evidence="1 13">
        <name>heme</name>
        <dbReference type="ChEBI" id="CHEBI:30413"/>
    </cofactor>
</comment>